<feature type="domain" description="Histidine kinase" evidence="12">
    <location>
        <begin position="431"/>
        <end position="672"/>
    </location>
</feature>
<dbReference type="PROSITE" id="PS50839">
    <property type="entry name" value="CHASE"/>
    <property type="match status" value="1"/>
</dbReference>
<dbReference type="AlphaFoldDB" id="A0A1I5U076"/>
<evidence type="ECO:0000259" key="12">
    <source>
        <dbReference type="PROSITE" id="PS50109"/>
    </source>
</evidence>
<dbReference type="InterPro" id="IPR036890">
    <property type="entry name" value="HATPase_C_sf"/>
</dbReference>
<evidence type="ECO:0000256" key="2">
    <source>
        <dbReference type="ARBA" id="ARBA00004370"/>
    </source>
</evidence>
<keyword evidence="8 11" id="KW-1133">Transmembrane helix</keyword>
<dbReference type="InterPro" id="IPR003594">
    <property type="entry name" value="HATPase_dom"/>
</dbReference>
<dbReference type="PRINTS" id="PR00344">
    <property type="entry name" value="BCTRLSENSOR"/>
</dbReference>
<dbReference type="InterPro" id="IPR042240">
    <property type="entry name" value="CHASE_sf"/>
</dbReference>
<keyword evidence="4" id="KW-0597">Phosphoprotein</keyword>
<evidence type="ECO:0000256" key="6">
    <source>
        <dbReference type="ARBA" id="ARBA00022692"/>
    </source>
</evidence>
<name>A0A1I5U076_9RHOB</name>
<dbReference type="Pfam" id="PF03924">
    <property type="entry name" value="CHASE"/>
    <property type="match status" value="1"/>
</dbReference>
<dbReference type="SMART" id="SM00388">
    <property type="entry name" value="HisKA"/>
    <property type="match status" value="1"/>
</dbReference>
<keyword evidence="10 11" id="KW-0472">Membrane</keyword>
<dbReference type="FunFam" id="3.30.565.10:FF:000010">
    <property type="entry name" value="Sensor histidine kinase RcsC"/>
    <property type="match status" value="1"/>
</dbReference>
<evidence type="ECO:0000256" key="8">
    <source>
        <dbReference type="ARBA" id="ARBA00022989"/>
    </source>
</evidence>
<dbReference type="Gene3D" id="3.30.565.10">
    <property type="entry name" value="Histidine kinase-like ATPase, C-terminal domain"/>
    <property type="match status" value="1"/>
</dbReference>
<evidence type="ECO:0000256" key="1">
    <source>
        <dbReference type="ARBA" id="ARBA00000085"/>
    </source>
</evidence>
<dbReference type="Proteomes" id="UP000199356">
    <property type="component" value="Unassembled WGS sequence"/>
</dbReference>
<gene>
    <name evidence="14" type="ORF">SAMN04488047_1166</name>
</gene>
<reference evidence="14 15" key="1">
    <citation type="submission" date="2016-10" db="EMBL/GenBank/DDBJ databases">
        <authorList>
            <person name="de Groot N.N."/>
        </authorList>
    </citation>
    <scope>NUCLEOTIDE SEQUENCE [LARGE SCALE GENOMIC DNA]</scope>
    <source>
        <strain evidence="14 15">DSM 19547</strain>
    </source>
</reference>
<dbReference type="RefSeq" id="WP_093424291.1">
    <property type="nucleotide sequence ID" value="NZ_FOXA01000016.1"/>
</dbReference>
<keyword evidence="9" id="KW-0902">Two-component regulatory system</keyword>
<evidence type="ECO:0000256" key="5">
    <source>
        <dbReference type="ARBA" id="ARBA00022679"/>
    </source>
</evidence>
<dbReference type="STRING" id="441119.SAMN04488047_1166"/>
<evidence type="ECO:0000313" key="14">
    <source>
        <dbReference type="EMBL" id="SFP87966.1"/>
    </source>
</evidence>
<feature type="domain" description="CHASE" evidence="13">
    <location>
        <begin position="111"/>
        <end position="193"/>
    </location>
</feature>
<evidence type="ECO:0000256" key="4">
    <source>
        <dbReference type="ARBA" id="ARBA00022553"/>
    </source>
</evidence>
<dbReference type="InterPro" id="IPR003661">
    <property type="entry name" value="HisK_dim/P_dom"/>
</dbReference>
<comment type="catalytic activity">
    <reaction evidence="1">
        <text>ATP + protein L-histidine = ADP + protein N-phospho-L-histidine.</text>
        <dbReference type="EC" id="2.7.13.3"/>
    </reaction>
</comment>
<dbReference type="InterPro" id="IPR004358">
    <property type="entry name" value="Sig_transdc_His_kin-like_C"/>
</dbReference>
<dbReference type="InterPro" id="IPR036097">
    <property type="entry name" value="HisK_dim/P_sf"/>
</dbReference>
<dbReference type="GO" id="GO:0000155">
    <property type="term" value="F:phosphorelay sensor kinase activity"/>
    <property type="evidence" value="ECO:0007669"/>
    <property type="project" value="InterPro"/>
</dbReference>
<dbReference type="CDD" id="cd16922">
    <property type="entry name" value="HATPase_EvgS-ArcB-TorS-like"/>
    <property type="match status" value="1"/>
</dbReference>
<dbReference type="Pfam" id="PF00512">
    <property type="entry name" value="HisKA"/>
    <property type="match status" value="1"/>
</dbReference>
<keyword evidence="6 11" id="KW-0812">Transmembrane</keyword>
<evidence type="ECO:0000256" key="10">
    <source>
        <dbReference type="ARBA" id="ARBA00023136"/>
    </source>
</evidence>
<evidence type="ECO:0000259" key="13">
    <source>
        <dbReference type="PROSITE" id="PS50839"/>
    </source>
</evidence>
<protein>
    <recommendedName>
        <fullName evidence="3">histidine kinase</fullName>
        <ecNumber evidence="3">2.7.13.3</ecNumber>
    </recommendedName>
</protein>
<dbReference type="Gene3D" id="1.10.287.130">
    <property type="match status" value="1"/>
</dbReference>
<comment type="subcellular location">
    <subcellularLocation>
        <location evidence="2">Membrane</location>
    </subcellularLocation>
</comment>
<dbReference type="InterPro" id="IPR006189">
    <property type="entry name" value="CHASE_dom"/>
</dbReference>
<dbReference type="PROSITE" id="PS50109">
    <property type="entry name" value="HIS_KIN"/>
    <property type="match status" value="1"/>
</dbReference>
<dbReference type="InterPro" id="IPR005467">
    <property type="entry name" value="His_kinase_dom"/>
</dbReference>
<evidence type="ECO:0000313" key="15">
    <source>
        <dbReference type="Proteomes" id="UP000199356"/>
    </source>
</evidence>
<dbReference type="Pfam" id="PF02518">
    <property type="entry name" value="HATPase_c"/>
    <property type="match status" value="1"/>
</dbReference>
<dbReference type="GO" id="GO:0016020">
    <property type="term" value="C:membrane"/>
    <property type="evidence" value="ECO:0007669"/>
    <property type="project" value="UniProtKB-SubCell"/>
</dbReference>
<keyword evidence="15" id="KW-1185">Reference proteome</keyword>
<dbReference type="SUPFAM" id="SSF55874">
    <property type="entry name" value="ATPase domain of HSP90 chaperone/DNA topoisomerase II/histidine kinase"/>
    <property type="match status" value="1"/>
</dbReference>
<dbReference type="SMART" id="SM00387">
    <property type="entry name" value="HATPase_c"/>
    <property type="match status" value="1"/>
</dbReference>
<dbReference type="EC" id="2.7.13.3" evidence="3"/>
<dbReference type="Pfam" id="PF12860">
    <property type="entry name" value="PAS_7"/>
    <property type="match status" value="1"/>
</dbReference>
<dbReference type="OrthoDB" id="9801651at2"/>
<feature type="transmembrane region" description="Helical" evidence="11">
    <location>
        <begin position="12"/>
        <end position="31"/>
    </location>
</feature>
<dbReference type="Gene3D" id="3.30.450.350">
    <property type="entry name" value="CHASE domain"/>
    <property type="match status" value="1"/>
</dbReference>
<dbReference type="PANTHER" id="PTHR43047">
    <property type="entry name" value="TWO-COMPONENT HISTIDINE PROTEIN KINASE"/>
    <property type="match status" value="1"/>
</dbReference>
<sequence length="686" mass="74947">MGRNRFRFDRQYGLLAGLIGILAVVAGVVLLDQDHQRHVSQLRSILMQDARILSEKLEHSMFEMDLVADSLAKATGRNPDLGQEQFAETVSKLVDYHAAIRNVAGAPDLRVEYVYPVEGNEEAIGLDYRSLPDQYAAVKQAVRQRAPYLDGPVDLVQGGSGYILQYPVFTETGEGRSHLWGVVSLVVSQEGLLGLEATGLDFDDVALRRTLPSGVPGEVVYGRAQVFDADPIIQRLTLLGDKWELAVLPTGGWPAGSPRAPLIVSATALAALLLIGKVLFMGHLAQARESARKLLLCSIEAMNDGFVLYDEEDRLVMRNTRAKAFYAPTAAEMPPGTAFEDIIREELRVGHFDEVEDAEAAEAWFQERLRAHRAATGVAEQTLADGRCIKIAESRTPQGYTVSSIVDVSELKAAQQAAERADRKKSEFLNNISHELRTPLTVILGYAPFLAKPTALVQAKALNEMLARDDAMTPEVRAAVSKMLGAVERHGQRVEGSAKHLLAMVNEILDWAHVERGKVQLRPERFSAAGMLSEIADEFEEQARRSGLDLTCDCVVDEIEGDPVRLKQVLYNLVGNALKFTDDGAVTLAARRVPEGVEFSVEDTGCGIDGEHLETIFEQFQQVDGSDTRRHGGTGLGLAIAKHLVELHGGILRVTSETGRGSRFFFVLPEAEAADVAPEAAEQEVA</sequence>
<evidence type="ECO:0000256" key="3">
    <source>
        <dbReference type="ARBA" id="ARBA00012438"/>
    </source>
</evidence>
<dbReference type="SUPFAM" id="SSF47384">
    <property type="entry name" value="Homodimeric domain of signal transducing histidine kinase"/>
    <property type="match status" value="1"/>
</dbReference>
<keyword evidence="7 14" id="KW-0418">Kinase</keyword>
<evidence type="ECO:0000256" key="7">
    <source>
        <dbReference type="ARBA" id="ARBA00022777"/>
    </source>
</evidence>
<evidence type="ECO:0000256" key="11">
    <source>
        <dbReference type="SAM" id="Phobius"/>
    </source>
</evidence>
<dbReference type="Gene3D" id="3.30.450.20">
    <property type="entry name" value="PAS domain"/>
    <property type="match status" value="1"/>
</dbReference>
<organism evidence="14 15">
    <name type="scientific">Tranquillimonas alkanivorans</name>
    <dbReference type="NCBI Taxonomy" id="441119"/>
    <lineage>
        <taxon>Bacteria</taxon>
        <taxon>Pseudomonadati</taxon>
        <taxon>Pseudomonadota</taxon>
        <taxon>Alphaproteobacteria</taxon>
        <taxon>Rhodobacterales</taxon>
        <taxon>Roseobacteraceae</taxon>
        <taxon>Tranquillimonas</taxon>
    </lineage>
</organism>
<keyword evidence="5" id="KW-0808">Transferase</keyword>
<accession>A0A1I5U076</accession>
<dbReference type="SMART" id="SM01079">
    <property type="entry name" value="CHASE"/>
    <property type="match status" value="1"/>
</dbReference>
<proteinExistence type="predicted"/>
<dbReference type="CDD" id="cd00082">
    <property type="entry name" value="HisKA"/>
    <property type="match status" value="1"/>
</dbReference>
<dbReference type="EMBL" id="FOXA01000016">
    <property type="protein sequence ID" value="SFP87966.1"/>
    <property type="molecule type" value="Genomic_DNA"/>
</dbReference>
<evidence type="ECO:0000256" key="9">
    <source>
        <dbReference type="ARBA" id="ARBA00023012"/>
    </source>
</evidence>